<feature type="domain" description="TANGO6 HEAT repeat" evidence="5">
    <location>
        <begin position="229"/>
        <end position="440"/>
    </location>
</feature>
<feature type="region of interest" description="Disordered" evidence="2">
    <location>
        <begin position="820"/>
        <end position="868"/>
    </location>
</feature>
<protein>
    <recommendedName>
        <fullName evidence="8">Protein required for cell viability</fullName>
    </recommendedName>
</protein>
<evidence type="ECO:0008006" key="8">
    <source>
        <dbReference type="Google" id="ProtNLM"/>
    </source>
</evidence>
<proteinExistence type="inferred from homology"/>
<dbReference type="PANTHER" id="PTHR20959:SF1">
    <property type="entry name" value="TRANSPORT AND GOLGI ORGANIZATION PROTEIN 6 HOMOLOG"/>
    <property type="match status" value="1"/>
</dbReference>
<dbReference type="PANTHER" id="PTHR20959">
    <property type="entry name" value="TRANSPORT AND GOLGI ORGANIZATION PROTEIN 6 FAMILY MEMBER"/>
    <property type="match status" value="1"/>
</dbReference>
<feature type="region of interest" description="Disordered" evidence="2">
    <location>
        <begin position="658"/>
        <end position="681"/>
    </location>
</feature>
<dbReference type="Pfam" id="PF23565">
    <property type="entry name" value="ARM_TANGO6"/>
    <property type="match status" value="1"/>
</dbReference>
<dbReference type="Pfam" id="PF10304">
    <property type="entry name" value="RTP1_C2"/>
    <property type="match status" value="1"/>
</dbReference>
<dbReference type="Proteomes" id="UP001521116">
    <property type="component" value="Unassembled WGS sequence"/>
</dbReference>
<organism evidence="6 7">
    <name type="scientific">Neofusicoccum ribis</name>
    <dbReference type="NCBI Taxonomy" id="45134"/>
    <lineage>
        <taxon>Eukaryota</taxon>
        <taxon>Fungi</taxon>
        <taxon>Dikarya</taxon>
        <taxon>Ascomycota</taxon>
        <taxon>Pezizomycotina</taxon>
        <taxon>Dothideomycetes</taxon>
        <taxon>Dothideomycetes incertae sedis</taxon>
        <taxon>Botryosphaeriales</taxon>
        <taxon>Botryosphaeriaceae</taxon>
        <taxon>Neofusicoccum</taxon>
    </lineage>
</organism>
<keyword evidence="7" id="KW-1185">Reference proteome</keyword>
<reference evidence="6 7" key="1">
    <citation type="submission" date="2024-02" db="EMBL/GenBank/DDBJ databases">
        <title>De novo assembly and annotation of 12 fungi associated with fruit tree decline syndrome in Ontario, Canada.</title>
        <authorList>
            <person name="Sulman M."/>
            <person name="Ellouze W."/>
            <person name="Ilyukhin E."/>
        </authorList>
    </citation>
    <scope>NUCLEOTIDE SEQUENCE [LARGE SCALE GENOMIC DNA]</scope>
    <source>
        <strain evidence="6 7">M1-105</strain>
    </source>
</reference>
<dbReference type="EMBL" id="JAJVDC020000173">
    <property type="protein sequence ID" value="KAL1620198.1"/>
    <property type="molecule type" value="Genomic_DNA"/>
</dbReference>
<evidence type="ECO:0000313" key="7">
    <source>
        <dbReference type="Proteomes" id="UP001521116"/>
    </source>
</evidence>
<evidence type="ECO:0000256" key="1">
    <source>
        <dbReference type="ARBA" id="ARBA00005724"/>
    </source>
</evidence>
<feature type="domain" description="RNA polymerase II assembly factor Rtp1 C-terminal" evidence="3">
    <location>
        <begin position="982"/>
        <end position="1014"/>
    </location>
</feature>
<evidence type="ECO:0000259" key="5">
    <source>
        <dbReference type="Pfam" id="PF23565"/>
    </source>
</evidence>
<dbReference type="Pfam" id="PF10363">
    <property type="entry name" value="RTP1_C1"/>
    <property type="match status" value="1"/>
</dbReference>
<dbReference type="InterPro" id="IPR019451">
    <property type="entry name" value="Rtp1_C1"/>
</dbReference>
<name>A0ABR3SG99_9PEZI</name>
<dbReference type="SUPFAM" id="SSF48371">
    <property type="entry name" value="ARM repeat"/>
    <property type="match status" value="1"/>
</dbReference>
<sequence length="1071" mass="114189">MTTLRKELDEAHTFLAPALEADIVQQKEAAPADGEGEYNEESRTTLYGLLDLIVIRGILPSLSPGVAAKHRPKSMIPSLRDATVSGEKDTELLCEIIDGLSKILENPSAGLEPLLRERILTDVLAGAGELAFCPGLAGHIHDMYEKGFVEMVDKTPISSALPLLTYLMQPTTPPWLKSQLSKQLSLIPLRPRGVRHTIEFIASSYPQPQQPADAHDVQNKGPSLPLDALTQAAKLLSAVPSSMEAVSYFTALAPQLLALLDGVEGPELRKAAALIIGSGILGKKALGAPGAIGWRLFAEPILSRINTPTGKTIKKEDTSFSASNPSSGVVPEHELRLSLNRLLTLLTSRPSPGLTKRLLSRLMLPLWSLLDYAKSHPVDRFWRDSSWKLLETFFRLGAGSEQLEALAVNLLWDGPSAWKFAPGSEGGVEVRWKGRAGADDGFNVIEQMGKVEQRLATYQEILVSSSVEDQDIGELFVRLSRRWLVPGSSAAGVPKLEVTAEEDPLQSLIIAKLVMGMLEKFKDKLAADPDNMIELVKQLLDEWSESDKAKKKRAEDLRKANYAGLRNIVQQRQSKAQQDDDAPAGVDSSDVLPVALSLLNTLLSAPNFRPTTQTSSTLSAIIPTLSSLSNPEPGSDLPPSVSMTASNLTTRVSTLLNLPLPSSSSKTPSSNAPSTSNADDEKTLQTALTDLTSPHPPIRASALSAITTLATAHSPALDLPQLTLLLLHTALPDPDEYVHLHAINALTALSALDPHLVAGNLLVTAFLDASETATLDTRLRIGEALGRVVADLRASPVPPSTAGPVVASIAAAATAVSSRRGDRARTARDRDRAARLAARKQRDAERAWGGDVPVNPRLLSAEDEDEDETEADARDAAALAAVVAGWADTGLEEDVRLRALALAVLAAVVEAPGSLALVPAETVGRAVDVVLGCLVVETGERHAILRRAAVLVVYGLVRAMDAVHEGDGSGVAEGAGLAAGKWEEVERVVGWVRERDGDAVVKGHAAEVLEALETWHMKKALGVKGDGSLAGQGVRMTDDLGLAGLRGLNVNVASENSRQGGGRKLVIEEVE</sequence>
<dbReference type="InterPro" id="IPR019414">
    <property type="entry name" value="Rtp1_C2"/>
</dbReference>
<evidence type="ECO:0000313" key="6">
    <source>
        <dbReference type="EMBL" id="KAL1620198.1"/>
    </source>
</evidence>
<comment type="caution">
    <text evidence="6">The sequence shown here is derived from an EMBL/GenBank/DDBJ whole genome shotgun (WGS) entry which is preliminary data.</text>
</comment>
<feature type="domain" description="RNA polymerase II assembly factor Rtp1 C-terminal" evidence="4">
    <location>
        <begin position="684"/>
        <end position="792"/>
    </location>
</feature>
<accession>A0ABR3SG99</accession>
<feature type="compositionally biased region" description="Low complexity" evidence="2">
    <location>
        <begin position="658"/>
        <end position="677"/>
    </location>
</feature>
<evidence type="ECO:0000256" key="2">
    <source>
        <dbReference type="SAM" id="MobiDB-lite"/>
    </source>
</evidence>
<evidence type="ECO:0000259" key="3">
    <source>
        <dbReference type="Pfam" id="PF10304"/>
    </source>
</evidence>
<dbReference type="InterPro" id="IPR016024">
    <property type="entry name" value="ARM-type_fold"/>
</dbReference>
<gene>
    <name evidence="6" type="ORF">SLS56_009789</name>
</gene>
<dbReference type="InterPro" id="IPR057407">
    <property type="entry name" value="HEAT_TANGO6"/>
</dbReference>
<dbReference type="Gene3D" id="1.25.10.10">
    <property type="entry name" value="Leucine-rich Repeat Variant"/>
    <property type="match status" value="1"/>
</dbReference>
<dbReference type="InterPro" id="IPR011989">
    <property type="entry name" value="ARM-like"/>
</dbReference>
<dbReference type="InterPro" id="IPR039600">
    <property type="entry name" value="TANGO6/Rtp1"/>
</dbReference>
<comment type="similarity">
    <text evidence="1">Belongs to the Tango6 family.</text>
</comment>
<feature type="compositionally biased region" description="Basic and acidic residues" evidence="2">
    <location>
        <begin position="820"/>
        <end position="848"/>
    </location>
</feature>
<evidence type="ECO:0000259" key="4">
    <source>
        <dbReference type="Pfam" id="PF10363"/>
    </source>
</evidence>